<sequence length="86" mass="9544">MSALDLKVRLQFATAIWDRISELELSGVEAAARLGCGSTEITRIKQQKVEGFSVSKLCEWAEKLRLDVDVVFTGPSTDAHAERRHA</sequence>
<gene>
    <name evidence="2" type="ORF">NN4_19280</name>
</gene>
<dbReference type="InterPro" id="IPR039554">
    <property type="entry name" value="HigA2-like_HTH"/>
</dbReference>
<dbReference type="InterPro" id="IPR010982">
    <property type="entry name" value="Lambda_DNA-bd_dom_sf"/>
</dbReference>
<organism evidence="2 3">
    <name type="scientific">Nocardia ninae NBRC 108245</name>
    <dbReference type="NCBI Taxonomy" id="1210091"/>
    <lineage>
        <taxon>Bacteria</taxon>
        <taxon>Bacillati</taxon>
        <taxon>Actinomycetota</taxon>
        <taxon>Actinomycetes</taxon>
        <taxon>Mycobacteriales</taxon>
        <taxon>Nocardiaceae</taxon>
        <taxon>Nocardia</taxon>
    </lineage>
</organism>
<dbReference type="AlphaFoldDB" id="A0A511M9Z0"/>
<dbReference type="EMBL" id="BJXA01000009">
    <property type="protein sequence ID" value="GEM37409.1"/>
    <property type="molecule type" value="Genomic_DNA"/>
</dbReference>
<dbReference type="Proteomes" id="UP000321424">
    <property type="component" value="Unassembled WGS sequence"/>
</dbReference>
<feature type="domain" description="HigA2-like helix-turn-helix" evidence="1">
    <location>
        <begin position="5"/>
        <end position="71"/>
    </location>
</feature>
<dbReference type="SUPFAM" id="SSF47413">
    <property type="entry name" value="lambda repressor-like DNA-binding domains"/>
    <property type="match status" value="1"/>
</dbReference>
<dbReference type="GO" id="GO:0003677">
    <property type="term" value="F:DNA binding"/>
    <property type="evidence" value="ECO:0007669"/>
    <property type="project" value="InterPro"/>
</dbReference>
<proteinExistence type="predicted"/>
<evidence type="ECO:0000313" key="2">
    <source>
        <dbReference type="EMBL" id="GEM37409.1"/>
    </source>
</evidence>
<comment type="caution">
    <text evidence="2">The sequence shown here is derived from an EMBL/GenBank/DDBJ whole genome shotgun (WGS) entry which is preliminary data.</text>
</comment>
<evidence type="ECO:0000313" key="3">
    <source>
        <dbReference type="Proteomes" id="UP000321424"/>
    </source>
</evidence>
<evidence type="ECO:0000259" key="1">
    <source>
        <dbReference type="Pfam" id="PF13744"/>
    </source>
</evidence>
<dbReference type="Pfam" id="PF13744">
    <property type="entry name" value="HTH_37"/>
    <property type="match status" value="1"/>
</dbReference>
<accession>A0A511M9Z0</accession>
<name>A0A511M9Z0_9NOCA</name>
<dbReference type="Gene3D" id="1.10.260.40">
    <property type="entry name" value="lambda repressor-like DNA-binding domains"/>
    <property type="match status" value="1"/>
</dbReference>
<keyword evidence="3" id="KW-1185">Reference proteome</keyword>
<protein>
    <recommendedName>
        <fullName evidence="1">HigA2-like helix-turn-helix domain-containing protein</fullName>
    </recommendedName>
</protein>
<reference evidence="2 3" key="1">
    <citation type="submission" date="2019-07" db="EMBL/GenBank/DDBJ databases">
        <title>Whole genome shotgun sequence of Nocardia ninae NBRC 108245.</title>
        <authorList>
            <person name="Hosoyama A."/>
            <person name="Uohara A."/>
            <person name="Ohji S."/>
            <person name="Ichikawa N."/>
        </authorList>
    </citation>
    <scope>NUCLEOTIDE SEQUENCE [LARGE SCALE GENOMIC DNA]</scope>
    <source>
        <strain evidence="2 3">NBRC 108245</strain>
    </source>
</reference>